<reference evidence="1" key="1">
    <citation type="journal article" date="2016" name="Nat. Genet.">
        <title>A high-quality carrot genome assembly provides new insights into carotenoid accumulation and asterid genome evolution.</title>
        <authorList>
            <person name="Iorizzo M."/>
            <person name="Ellison S."/>
            <person name="Senalik D."/>
            <person name="Zeng P."/>
            <person name="Satapoomin P."/>
            <person name="Huang J."/>
            <person name="Bowman M."/>
            <person name="Iovene M."/>
            <person name="Sanseverino W."/>
            <person name="Cavagnaro P."/>
            <person name="Yildiz M."/>
            <person name="Macko-Podgorni A."/>
            <person name="Moranska E."/>
            <person name="Grzebelus E."/>
            <person name="Grzebelus D."/>
            <person name="Ashrafi H."/>
            <person name="Zheng Z."/>
            <person name="Cheng S."/>
            <person name="Spooner D."/>
            <person name="Van Deynze A."/>
            <person name="Simon P."/>
        </authorList>
    </citation>
    <scope>NUCLEOTIDE SEQUENCE</scope>
    <source>
        <tissue evidence="1">Leaf</tissue>
    </source>
</reference>
<dbReference type="AlphaFoldDB" id="A0A166C4H4"/>
<dbReference type="InterPro" id="IPR012871">
    <property type="entry name" value="DUF1668_ORYSA"/>
</dbReference>
<gene>
    <name evidence="1" type="ORF">DCAR_0313608</name>
</gene>
<proteinExistence type="predicted"/>
<organism evidence="1 2">
    <name type="scientific">Daucus carota subsp. sativus</name>
    <name type="common">Carrot</name>
    <dbReference type="NCBI Taxonomy" id="79200"/>
    <lineage>
        <taxon>Eukaryota</taxon>
        <taxon>Viridiplantae</taxon>
        <taxon>Streptophyta</taxon>
        <taxon>Embryophyta</taxon>
        <taxon>Tracheophyta</taxon>
        <taxon>Spermatophyta</taxon>
        <taxon>Magnoliopsida</taxon>
        <taxon>eudicotyledons</taxon>
        <taxon>Gunneridae</taxon>
        <taxon>Pentapetalae</taxon>
        <taxon>asterids</taxon>
        <taxon>campanulids</taxon>
        <taxon>Apiales</taxon>
        <taxon>Apiaceae</taxon>
        <taxon>Apioideae</taxon>
        <taxon>Scandiceae</taxon>
        <taxon>Daucinae</taxon>
        <taxon>Daucus</taxon>
        <taxon>Daucus sect. Daucus</taxon>
    </lineage>
</organism>
<dbReference type="SUPFAM" id="SSF117281">
    <property type="entry name" value="Kelch motif"/>
    <property type="match status" value="1"/>
</dbReference>
<dbReference type="Proteomes" id="UP000077755">
    <property type="component" value="Chromosome 3"/>
</dbReference>
<dbReference type="EMBL" id="CP093345">
    <property type="protein sequence ID" value="WOG94315.1"/>
    <property type="molecule type" value="Genomic_DNA"/>
</dbReference>
<dbReference type="Gene3D" id="2.120.10.80">
    <property type="entry name" value="Kelch-type beta propeller"/>
    <property type="match status" value="1"/>
</dbReference>
<keyword evidence="2" id="KW-1185">Reference proteome</keyword>
<dbReference type="Pfam" id="PF07893">
    <property type="entry name" value="DUF1668"/>
    <property type="match status" value="1"/>
</dbReference>
<reference evidence="1" key="2">
    <citation type="submission" date="2022-03" db="EMBL/GenBank/DDBJ databases">
        <title>Draft title - Genomic analysis of global carrot germplasm unveils the trajectory of domestication and the origin of high carotenoid orange carrot.</title>
        <authorList>
            <person name="Iorizzo M."/>
            <person name="Ellison S."/>
            <person name="Senalik D."/>
            <person name="Macko-Podgorni A."/>
            <person name="Grzebelus D."/>
            <person name="Bostan H."/>
            <person name="Rolling W."/>
            <person name="Curaba J."/>
            <person name="Simon P."/>
        </authorList>
    </citation>
    <scope>NUCLEOTIDE SEQUENCE</scope>
    <source>
        <tissue evidence="1">Leaf</tissue>
    </source>
</reference>
<evidence type="ECO:0000313" key="2">
    <source>
        <dbReference type="Proteomes" id="UP000077755"/>
    </source>
</evidence>
<sequence>MHKSPTFRPNFTLEECISGVSAMGCGLFGSKIVLAGGFSGAGENRIYNRSLVTYDPVNKKVSREDFPDMRGRKIRPLVFEVYGRLYVLDTSNSVYKRTWELYYPTKKIWAKVSDPFCSIYNALTCIKNISGRFPYSWFVSGNTVSISSPAEGLTYFHHTRQATKLFSTDASEPLPFHGMATTFFNPGFCNVVVISFSKGLVGGQGCVEGRRLRYCPFKFSEPELIFRTTPYEKPDGEVSSYFAECGKGKFCLITFDNFNIHVHVFKILRREAADGTSSLVLIDLDKHKYNFSDFSVEGFTSISLSGCFVFYESEEKDDDIPPLIATDKGLMIDPDYDSGGGDSDFEVY</sequence>
<dbReference type="InterPro" id="IPR015915">
    <property type="entry name" value="Kelch-typ_b-propeller"/>
</dbReference>
<dbReference type="Gramene" id="KZN03274">
    <property type="protein sequence ID" value="KZN03274"/>
    <property type="gene ID" value="DCAR_012030"/>
</dbReference>
<accession>A0A166C4H4</accession>
<protein>
    <submittedName>
        <fullName evidence="1">Uncharacterized protein</fullName>
    </submittedName>
</protein>
<name>A0A166C4H4_DAUCS</name>
<evidence type="ECO:0000313" key="1">
    <source>
        <dbReference type="EMBL" id="WOG94315.1"/>
    </source>
</evidence>